<dbReference type="KEGG" id="cart:PA27867_3838"/>
<proteinExistence type="predicted"/>
<dbReference type="AlphaFoldDB" id="A0A1B1BQ25"/>
<keyword evidence="3" id="KW-1185">Reference proteome</keyword>
<dbReference type="EMBL" id="CP016283">
    <property type="protein sequence ID" value="ANP74752.1"/>
    <property type="molecule type" value="Genomic_DNA"/>
</dbReference>
<keyword evidence="1" id="KW-0812">Transmembrane</keyword>
<dbReference type="Proteomes" id="UP000092582">
    <property type="component" value="Plasmid pP27867_1"/>
</dbReference>
<evidence type="ECO:0000256" key="1">
    <source>
        <dbReference type="SAM" id="Phobius"/>
    </source>
</evidence>
<gene>
    <name evidence="2" type="ORF">PA27867_3838</name>
</gene>
<name>A0A1B1BQ25_9MICO</name>
<keyword evidence="2" id="KW-0614">Plasmid</keyword>
<accession>A0A1B1BQ25</accession>
<dbReference type="RefSeq" id="WP_157109383.1">
    <property type="nucleotide sequence ID" value="NZ_CP016283.1"/>
</dbReference>
<dbReference type="OrthoDB" id="5126447at2"/>
<feature type="transmembrane region" description="Helical" evidence="1">
    <location>
        <begin position="20"/>
        <end position="41"/>
    </location>
</feature>
<geneLocation type="plasmid" evidence="3">
    <name>pp27867_1</name>
</geneLocation>
<keyword evidence="1" id="KW-0472">Membrane</keyword>
<keyword evidence="1" id="KW-1133">Transmembrane helix</keyword>
<feature type="transmembrane region" description="Helical" evidence="1">
    <location>
        <begin position="61"/>
        <end position="83"/>
    </location>
</feature>
<reference evidence="2 3" key="1">
    <citation type="submission" date="2016-06" db="EMBL/GenBank/DDBJ databases">
        <title>Genome sequencing of Cryobacterium arcticum PAMC 27867.</title>
        <authorList>
            <person name="Lee J."/>
            <person name="Kim O.-S."/>
        </authorList>
    </citation>
    <scope>NUCLEOTIDE SEQUENCE [LARGE SCALE GENOMIC DNA]</scope>
    <source>
        <strain evidence="2 3">PAMC 27867</strain>
        <plasmid evidence="3">pp27867_1</plasmid>
    </source>
</reference>
<evidence type="ECO:0000313" key="2">
    <source>
        <dbReference type="EMBL" id="ANP74752.1"/>
    </source>
</evidence>
<protein>
    <submittedName>
        <fullName evidence="2">Uncharacterized protein</fullName>
    </submittedName>
</protein>
<feature type="transmembrane region" description="Helical" evidence="1">
    <location>
        <begin position="95"/>
        <end position="119"/>
    </location>
</feature>
<organism evidence="2 3">
    <name type="scientific">Cryobacterium arcticum</name>
    <dbReference type="NCBI Taxonomy" id="670052"/>
    <lineage>
        <taxon>Bacteria</taxon>
        <taxon>Bacillati</taxon>
        <taxon>Actinomycetota</taxon>
        <taxon>Actinomycetes</taxon>
        <taxon>Micrococcales</taxon>
        <taxon>Microbacteriaceae</taxon>
        <taxon>Cryobacterium</taxon>
    </lineage>
</organism>
<sequence length="159" mass="16464" precursor="true">MNPHDNSAAGRRRKPLYSNVFTAVLVLAAMLVGLLAMHSMVGGHDTASAAAESAHVDATPSVTNVGAATAVGVVAAAVIPLVVHAEVGLLGCADCMLECAVWAMTCAILLVLAALILLARSPSTYRRLLEAGERVVSVFRGPALHLFRPSLVVLSISRT</sequence>
<evidence type="ECO:0000313" key="3">
    <source>
        <dbReference type="Proteomes" id="UP000092582"/>
    </source>
</evidence>